<evidence type="ECO:0000256" key="1">
    <source>
        <dbReference type="SAM" id="MobiDB-lite"/>
    </source>
</evidence>
<name>A0A8U0HQR1_9EURY</name>
<protein>
    <submittedName>
        <fullName evidence="3">Phosphotransferase</fullName>
    </submittedName>
</protein>
<accession>A0A8U0HQR1</accession>
<dbReference type="AlphaFoldDB" id="A0A8U0HQR1"/>
<dbReference type="InterPro" id="IPR011009">
    <property type="entry name" value="Kinase-like_dom_sf"/>
</dbReference>
<dbReference type="RefSeq" id="WP_248649062.1">
    <property type="nucleotide sequence ID" value="NZ_CP096659.1"/>
</dbReference>
<dbReference type="GeneID" id="72185659"/>
<dbReference type="InterPro" id="IPR002575">
    <property type="entry name" value="Aminoglycoside_PTrfase"/>
</dbReference>
<dbReference type="InterPro" id="IPR051678">
    <property type="entry name" value="AGP_Transferase"/>
</dbReference>
<feature type="compositionally biased region" description="Acidic residues" evidence="1">
    <location>
        <begin position="26"/>
        <end position="38"/>
    </location>
</feature>
<evidence type="ECO:0000313" key="4">
    <source>
        <dbReference type="Proteomes" id="UP000830729"/>
    </source>
</evidence>
<dbReference type="KEGG" id="halx:M0R89_10630"/>
<dbReference type="Proteomes" id="UP000830729">
    <property type="component" value="Chromosome"/>
</dbReference>
<dbReference type="SUPFAM" id="SSF56112">
    <property type="entry name" value="Protein kinase-like (PK-like)"/>
    <property type="match status" value="1"/>
</dbReference>
<feature type="region of interest" description="Disordered" evidence="1">
    <location>
        <begin position="1"/>
        <end position="38"/>
    </location>
</feature>
<dbReference type="EMBL" id="CP096659">
    <property type="protein sequence ID" value="UPV73004.1"/>
    <property type="molecule type" value="Genomic_DNA"/>
</dbReference>
<feature type="compositionally biased region" description="Basic and acidic residues" evidence="1">
    <location>
        <begin position="8"/>
        <end position="25"/>
    </location>
</feature>
<feature type="domain" description="Aminoglycoside phosphotransferase" evidence="2">
    <location>
        <begin position="71"/>
        <end position="358"/>
    </location>
</feature>
<sequence>MDDAEVSSAHDAESEDRADPDRDGNDEPADGDGADTDDLAAVVADADRELSAETVEAMVREIRPAWSVREATPAAEGTDVVYFVTAETPDGPRECVLKACEFLDPRAFRPEPYLMAVVGRRTSIPVPDVVGAVDDHPDLPAPFYLMERCDGEVREDEVRDLPADATERLARDAGRYLADLHALGDFEAFGTVVLARDADARGAGPTADDSALVTDAAVRVTDRAAAPTAGRTAALTTDEAATDSWRARVERTVADNLGDFHDRFADLEADLWKFIDSRLDALHGDFDPVFGDDDYRLGNLLVDPATGETRAVLDWGNASTLEPQYNLVVTEQHLSGWARHDDPLRERVRAALREGYRERSERGASSAPDDLGFGPDAERRRELYLGVTRLLPLVWFSLWYDGRTDAGREAAAEMHRRAVRELVER</sequence>
<evidence type="ECO:0000259" key="2">
    <source>
        <dbReference type="Pfam" id="PF01636"/>
    </source>
</evidence>
<keyword evidence="4" id="KW-1185">Reference proteome</keyword>
<dbReference type="Gene3D" id="3.90.1200.10">
    <property type="match status" value="1"/>
</dbReference>
<reference evidence="3 4" key="1">
    <citation type="submission" date="2022-04" db="EMBL/GenBank/DDBJ databases">
        <title>Diverse halophilic archaea isolated from saline environments.</title>
        <authorList>
            <person name="Cui H.-L."/>
        </authorList>
    </citation>
    <scope>NUCLEOTIDE SEQUENCE [LARGE SCALE GENOMIC DNA]</scope>
    <source>
        <strain evidence="3 4">XZYJT49</strain>
    </source>
</reference>
<organism evidence="3 4">
    <name type="scientific">Halorussus limi</name>
    <dbReference type="NCBI Taxonomy" id="2938695"/>
    <lineage>
        <taxon>Archaea</taxon>
        <taxon>Methanobacteriati</taxon>
        <taxon>Methanobacteriota</taxon>
        <taxon>Stenosarchaea group</taxon>
        <taxon>Halobacteria</taxon>
        <taxon>Halobacteriales</taxon>
        <taxon>Haladaptataceae</taxon>
        <taxon>Halorussus</taxon>
    </lineage>
</organism>
<gene>
    <name evidence="3" type="ORF">M0R89_10630</name>
</gene>
<evidence type="ECO:0000313" key="3">
    <source>
        <dbReference type="EMBL" id="UPV73004.1"/>
    </source>
</evidence>
<dbReference type="Pfam" id="PF01636">
    <property type="entry name" value="APH"/>
    <property type="match status" value="1"/>
</dbReference>
<proteinExistence type="predicted"/>
<dbReference type="PANTHER" id="PTHR21310">
    <property type="entry name" value="AMINOGLYCOSIDE PHOSPHOTRANSFERASE-RELATED-RELATED"/>
    <property type="match status" value="1"/>
</dbReference>